<keyword evidence="1" id="KW-1133">Transmembrane helix</keyword>
<gene>
    <name evidence="3" type="ORF">B4167_2765</name>
</gene>
<evidence type="ECO:0000313" key="3">
    <source>
        <dbReference type="EMBL" id="KIO72714.1"/>
    </source>
</evidence>
<protein>
    <recommendedName>
        <fullName evidence="2">VanZ-like domain-containing protein</fullName>
    </recommendedName>
</protein>
<dbReference type="Proteomes" id="UP000032076">
    <property type="component" value="Unassembled WGS sequence"/>
</dbReference>
<accession>A0A0D0FKN9</accession>
<feature type="domain" description="VanZ-like" evidence="2">
    <location>
        <begin position="33"/>
        <end position="117"/>
    </location>
</feature>
<dbReference type="NCBIfam" id="NF037970">
    <property type="entry name" value="vanZ_1"/>
    <property type="match status" value="1"/>
</dbReference>
<dbReference type="EMBL" id="JXLU01000084">
    <property type="protein sequence ID" value="KIO72714.1"/>
    <property type="molecule type" value="Genomic_DNA"/>
</dbReference>
<evidence type="ECO:0000313" key="4">
    <source>
        <dbReference type="Proteomes" id="UP000032076"/>
    </source>
</evidence>
<sequence>MKMFRWLIKVLPFLYMGLIWVLSSNPADAFVKFSFADSLIKESLHLVEFAILYVLFVLFFAIDGKLTKKANWVAAFVAALYGLADEIHQSFVPYRSATVIDFIKDITGITICFFIVYRGYFLGKNRVGHWLDHLKR</sequence>
<reference evidence="3 4" key="1">
    <citation type="submission" date="2015-01" db="EMBL/GenBank/DDBJ databases">
        <title>Draft Genome Sequences of Four Bacillus thermoamylovorans Strains, Isolated From Food Products.</title>
        <authorList>
            <person name="Krawcyk A.O."/>
            <person name="Berendsen E.M."/>
            <person name="Eijlander R.T."/>
            <person name="de Jong A."/>
            <person name="Wells-Bennik M."/>
            <person name="Kuipers O.P."/>
        </authorList>
    </citation>
    <scope>NUCLEOTIDE SEQUENCE [LARGE SCALE GENOMIC DNA]</scope>
    <source>
        <strain evidence="3 4">B4167</strain>
    </source>
</reference>
<keyword evidence="1" id="KW-0812">Transmembrane</keyword>
<keyword evidence="1" id="KW-0472">Membrane</keyword>
<organism evidence="3 4">
    <name type="scientific">Caldibacillus thermoamylovorans</name>
    <dbReference type="NCBI Taxonomy" id="35841"/>
    <lineage>
        <taxon>Bacteria</taxon>
        <taxon>Bacillati</taxon>
        <taxon>Bacillota</taxon>
        <taxon>Bacilli</taxon>
        <taxon>Bacillales</taxon>
        <taxon>Bacillaceae</taxon>
        <taxon>Caldibacillus</taxon>
    </lineage>
</organism>
<dbReference type="Pfam" id="PF04892">
    <property type="entry name" value="VanZ"/>
    <property type="match status" value="1"/>
</dbReference>
<comment type="caution">
    <text evidence="3">The sequence shown here is derived from an EMBL/GenBank/DDBJ whole genome shotgun (WGS) entry which is preliminary data.</text>
</comment>
<dbReference type="OrthoDB" id="291892at2"/>
<dbReference type="InterPro" id="IPR006976">
    <property type="entry name" value="VanZ-like"/>
</dbReference>
<evidence type="ECO:0000256" key="1">
    <source>
        <dbReference type="SAM" id="Phobius"/>
    </source>
</evidence>
<name>A0A0D0FKN9_9BACI</name>
<proteinExistence type="predicted"/>
<dbReference type="RefSeq" id="WP_041846683.1">
    <property type="nucleotide sequence ID" value="NZ_JXLR01000115.1"/>
</dbReference>
<dbReference type="AlphaFoldDB" id="A0A0D0FKN9"/>
<feature type="transmembrane region" description="Helical" evidence="1">
    <location>
        <begin position="45"/>
        <end position="62"/>
    </location>
</feature>
<evidence type="ECO:0000259" key="2">
    <source>
        <dbReference type="Pfam" id="PF04892"/>
    </source>
</evidence>